<name>A0A0A9EKQ4_ARUDO</name>
<accession>A0A0A9EKQ4</accession>
<protein>
    <submittedName>
        <fullName evidence="1">Uncharacterized protein</fullName>
    </submittedName>
</protein>
<sequence length="54" mass="7003">MWYYIKCEREGREEEIRSYARYSFLEKTKFCIRREWYFHDRWGRKMIGGLEREN</sequence>
<proteinExistence type="predicted"/>
<evidence type="ECO:0000313" key="1">
    <source>
        <dbReference type="EMBL" id="JAE00662.1"/>
    </source>
</evidence>
<dbReference type="AlphaFoldDB" id="A0A0A9EKQ4"/>
<organism evidence="1">
    <name type="scientific">Arundo donax</name>
    <name type="common">Giant reed</name>
    <name type="synonym">Donax arundinaceus</name>
    <dbReference type="NCBI Taxonomy" id="35708"/>
    <lineage>
        <taxon>Eukaryota</taxon>
        <taxon>Viridiplantae</taxon>
        <taxon>Streptophyta</taxon>
        <taxon>Embryophyta</taxon>
        <taxon>Tracheophyta</taxon>
        <taxon>Spermatophyta</taxon>
        <taxon>Magnoliopsida</taxon>
        <taxon>Liliopsida</taxon>
        <taxon>Poales</taxon>
        <taxon>Poaceae</taxon>
        <taxon>PACMAD clade</taxon>
        <taxon>Arundinoideae</taxon>
        <taxon>Arundineae</taxon>
        <taxon>Arundo</taxon>
    </lineage>
</organism>
<reference evidence="1" key="2">
    <citation type="journal article" date="2015" name="Data Brief">
        <title>Shoot transcriptome of the giant reed, Arundo donax.</title>
        <authorList>
            <person name="Barrero R.A."/>
            <person name="Guerrero F.D."/>
            <person name="Moolhuijzen P."/>
            <person name="Goolsby J.A."/>
            <person name="Tidwell J."/>
            <person name="Bellgard S.E."/>
            <person name="Bellgard M.I."/>
        </authorList>
    </citation>
    <scope>NUCLEOTIDE SEQUENCE</scope>
    <source>
        <tissue evidence="1">Shoot tissue taken approximately 20 cm above the soil surface</tissue>
    </source>
</reference>
<reference evidence="1" key="1">
    <citation type="submission" date="2014-09" db="EMBL/GenBank/DDBJ databases">
        <authorList>
            <person name="Magalhaes I.L.F."/>
            <person name="Oliveira U."/>
            <person name="Santos F.R."/>
            <person name="Vidigal T.H.D.A."/>
            <person name="Brescovit A.D."/>
            <person name="Santos A.J."/>
        </authorList>
    </citation>
    <scope>NUCLEOTIDE SEQUENCE</scope>
    <source>
        <tissue evidence="1">Shoot tissue taken approximately 20 cm above the soil surface</tissue>
    </source>
</reference>
<dbReference type="EMBL" id="GBRH01197234">
    <property type="protein sequence ID" value="JAE00662.1"/>
    <property type="molecule type" value="Transcribed_RNA"/>
</dbReference>